<dbReference type="InterPro" id="IPR003594">
    <property type="entry name" value="HATPase_dom"/>
</dbReference>
<dbReference type="GeneID" id="6013757"/>
<evidence type="ECO:0000313" key="11">
    <source>
        <dbReference type="Proteomes" id="UP000001861"/>
    </source>
</evidence>
<dbReference type="Gene3D" id="3.30.565.10">
    <property type="entry name" value="Histidine kinase-like ATPase, C-terminal domain"/>
    <property type="match status" value="1"/>
</dbReference>
<evidence type="ECO:0000256" key="2">
    <source>
        <dbReference type="ARBA" id="ARBA00022679"/>
    </source>
</evidence>
<dbReference type="OrthoDB" id="3264224at2759"/>
<accession>A8NXL3</accession>
<dbReference type="Pfam" id="PF02518">
    <property type="entry name" value="HATPase_c"/>
    <property type="match status" value="1"/>
</dbReference>
<dbReference type="eggNOG" id="KOG0787">
    <property type="taxonomic scope" value="Eukaryota"/>
</dbReference>
<name>A8NXL3_COPC7</name>
<dbReference type="KEGG" id="cci:CC1G_00337"/>
<dbReference type="EMBL" id="AACS02000005">
    <property type="protein sequence ID" value="EAU84818.1"/>
    <property type="molecule type" value="Genomic_DNA"/>
</dbReference>
<gene>
    <name evidence="10" type="ORF">CC1G_00337</name>
</gene>
<dbReference type="Pfam" id="PF10436">
    <property type="entry name" value="BCDHK_Adom3"/>
    <property type="match status" value="1"/>
</dbReference>
<reference evidence="10 11" key="1">
    <citation type="journal article" date="2010" name="Proc. Natl. Acad. Sci. U.S.A.">
        <title>Insights into evolution of multicellular fungi from the assembled chromosomes of the mushroom Coprinopsis cinerea (Coprinus cinereus).</title>
        <authorList>
            <person name="Stajich J.E."/>
            <person name="Wilke S.K."/>
            <person name="Ahren D."/>
            <person name="Au C.H."/>
            <person name="Birren B.W."/>
            <person name="Borodovsky M."/>
            <person name="Burns C."/>
            <person name="Canback B."/>
            <person name="Casselton L.A."/>
            <person name="Cheng C.K."/>
            <person name="Deng J."/>
            <person name="Dietrich F.S."/>
            <person name="Fargo D.C."/>
            <person name="Farman M.L."/>
            <person name="Gathman A.C."/>
            <person name="Goldberg J."/>
            <person name="Guigo R."/>
            <person name="Hoegger P.J."/>
            <person name="Hooker J.B."/>
            <person name="Huggins A."/>
            <person name="James T.Y."/>
            <person name="Kamada T."/>
            <person name="Kilaru S."/>
            <person name="Kodira C."/>
            <person name="Kues U."/>
            <person name="Kupfer D."/>
            <person name="Kwan H.S."/>
            <person name="Lomsadze A."/>
            <person name="Li W."/>
            <person name="Lilly W.W."/>
            <person name="Ma L.J."/>
            <person name="Mackey A.J."/>
            <person name="Manning G."/>
            <person name="Martin F."/>
            <person name="Muraguchi H."/>
            <person name="Natvig D.O."/>
            <person name="Palmerini H."/>
            <person name="Ramesh M.A."/>
            <person name="Rehmeyer C.J."/>
            <person name="Roe B.A."/>
            <person name="Shenoy N."/>
            <person name="Stanke M."/>
            <person name="Ter-Hovhannisyan V."/>
            <person name="Tunlid A."/>
            <person name="Velagapudi R."/>
            <person name="Vision T.J."/>
            <person name="Zeng Q."/>
            <person name="Zolan M.E."/>
            <person name="Pukkila P.J."/>
        </authorList>
    </citation>
    <scope>NUCLEOTIDE SEQUENCE [LARGE SCALE GENOMIC DNA]</scope>
    <source>
        <strain evidence="11">Okayama-7 / 130 / ATCC MYA-4618 / FGSC 9003</strain>
    </source>
</reference>
<dbReference type="SUPFAM" id="SSF69012">
    <property type="entry name" value="alpha-ketoacid dehydrogenase kinase, N-terminal domain"/>
    <property type="match status" value="1"/>
</dbReference>
<dbReference type="AlphaFoldDB" id="A8NXL3"/>
<protein>
    <recommendedName>
        <fullName evidence="7">Protein-serine/threonine kinase</fullName>
        <ecNumber evidence="7">2.7.11.-</ecNumber>
    </recommendedName>
</protein>
<dbReference type="GO" id="GO:0010906">
    <property type="term" value="P:regulation of glucose metabolic process"/>
    <property type="evidence" value="ECO:0007669"/>
    <property type="project" value="TreeGrafter"/>
</dbReference>
<evidence type="ECO:0000256" key="1">
    <source>
        <dbReference type="ARBA" id="ARBA00006155"/>
    </source>
</evidence>
<dbReference type="PANTHER" id="PTHR11947">
    <property type="entry name" value="PYRUVATE DEHYDROGENASE KINASE"/>
    <property type="match status" value="1"/>
</dbReference>
<dbReference type="GO" id="GO:0004740">
    <property type="term" value="F:pyruvate dehydrogenase (acetyl-transferring) kinase activity"/>
    <property type="evidence" value="ECO:0007669"/>
    <property type="project" value="TreeGrafter"/>
</dbReference>
<feature type="domain" description="Branched-chain alpha-ketoacid dehydrogenase kinase/Pyruvate dehydrogenase kinase N-terminal" evidence="9">
    <location>
        <begin position="48"/>
        <end position="209"/>
    </location>
</feature>
<dbReference type="Proteomes" id="UP000001861">
    <property type="component" value="Unassembled WGS sequence"/>
</dbReference>
<keyword evidence="11" id="KW-1185">Reference proteome</keyword>
<evidence type="ECO:0000256" key="7">
    <source>
        <dbReference type="RuleBase" id="RU366032"/>
    </source>
</evidence>
<evidence type="ECO:0000259" key="8">
    <source>
        <dbReference type="Pfam" id="PF02518"/>
    </source>
</evidence>
<comment type="caution">
    <text evidence="10">The sequence shown here is derived from an EMBL/GenBank/DDBJ whole genome shotgun (WGS) entry which is preliminary data.</text>
</comment>
<keyword evidence="5 7" id="KW-0067">ATP-binding</keyword>
<evidence type="ECO:0000259" key="9">
    <source>
        <dbReference type="Pfam" id="PF10436"/>
    </source>
</evidence>
<comment type="similarity">
    <text evidence="1 7">Belongs to the PDK/BCKDK protein kinase family.</text>
</comment>
<dbReference type="RefSeq" id="XP_001837201.1">
    <property type="nucleotide sequence ID" value="XM_001837149.1"/>
</dbReference>
<sequence>MTTFMVGRRVFNLTTTTPFLQSSLRYSSTFNFYQNRQLEQYANREAKPLTLRQLVFFGRHLTEEKILKSANYVRSELPVRIAHRLRDLQALPYVVVTQEGVEKVYKLYWTAFEKFRTYPPITSIEENTKFCKFVGSLLDDHAVVIPNLSLGLSLSSPFLSPDKLDSFMRRMLVSRISRRVLAEHHIALSKTYLAKDSPAHEAEPRVGIIYTALDVKRCIDRCSTILRDRPLWVHGNEDVRIDAWPEVEVEGHLDTKFAYIRDHLEYIVFELLKNAMSATVLKHHDSGSSLPPIRVTIVAGEDDISLRISDQGGGLTSVNAPTNDPMDLFSFSHIRNASRLEDSRLGALRTASEEGLRATVDEQLSRWQKHSYYQPKNRDKLEEHGTAPSQEIMNIVRSRIGIGLPMSNIYATYFGGSLELVSLDGWGTDVFLRLPKLGTNLEGIEV</sequence>
<dbReference type="OMA" id="ICEAQEH"/>
<dbReference type="PANTHER" id="PTHR11947:SF25">
    <property type="entry name" value="[PYRUVATE DEHYDROGENASE (ACETYL-TRANSFERRING)] KINASE 2, MITOCHONDRIAL"/>
    <property type="match status" value="1"/>
</dbReference>
<evidence type="ECO:0000256" key="5">
    <source>
        <dbReference type="ARBA" id="ARBA00022840"/>
    </source>
</evidence>
<organism evidence="10 11">
    <name type="scientific">Coprinopsis cinerea (strain Okayama-7 / 130 / ATCC MYA-4618 / FGSC 9003)</name>
    <name type="common">Inky cap fungus</name>
    <name type="synonym">Hormographiella aspergillata</name>
    <dbReference type="NCBI Taxonomy" id="240176"/>
    <lineage>
        <taxon>Eukaryota</taxon>
        <taxon>Fungi</taxon>
        <taxon>Dikarya</taxon>
        <taxon>Basidiomycota</taxon>
        <taxon>Agaricomycotina</taxon>
        <taxon>Agaricomycetes</taxon>
        <taxon>Agaricomycetidae</taxon>
        <taxon>Agaricales</taxon>
        <taxon>Agaricineae</taxon>
        <taxon>Psathyrellaceae</taxon>
        <taxon>Coprinopsis</taxon>
    </lineage>
</organism>
<proteinExistence type="inferred from homology"/>
<keyword evidence="3 7" id="KW-0547">Nucleotide-binding</keyword>
<dbReference type="SUPFAM" id="SSF55874">
    <property type="entry name" value="ATPase domain of HSP90 chaperone/DNA topoisomerase II/histidine kinase"/>
    <property type="match status" value="2"/>
</dbReference>
<dbReference type="InterPro" id="IPR039028">
    <property type="entry name" value="BCKD/PDK"/>
</dbReference>
<dbReference type="InterPro" id="IPR018955">
    <property type="entry name" value="BCDHK/PDK_N"/>
</dbReference>
<dbReference type="EC" id="2.7.11.-" evidence="7"/>
<dbReference type="STRING" id="240176.A8NXL3"/>
<evidence type="ECO:0000313" key="10">
    <source>
        <dbReference type="EMBL" id="EAU84818.1"/>
    </source>
</evidence>
<evidence type="ECO:0000256" key="3">
    <source>
        <dbReference type="ARBA" id="ARBA00022741"/>
    </source>
</evidence>
<dbReference type="Gene3D" id="1.20.140.20">
    <property type="entry name" value="Alpha-ketoacid/pyruvate dehydrogenase kinase, N-terminal domain"/>
    <property type="match status" value="1"/>
</dbReference>
<dbReference type="GO" id="GO:0005524">
    <property type="term" value="F:ATP binding"/>
    <property type="evidence" value="ECO:0007669"/>
    <property type="project" value="UniProtKB-UniRule"/>
</dbReference>
<keyword evidence="4 7" id="KW-0418">Kinase</keyword>
<dbReference type="InParanoid" id="A8NXL3"/>
<keyword evidence="2 7" id="KW-0808">Transferase</keyword>
<dbReference type="InterPro" id="IPR036890">
    <property type="entry name" value="HATPase_C_sf"/>
</dbReference>
<comment type="subcellular location">
    <subcellularLocation>
        <location evidence="7">Mitochondrion matrix</location>
    </subcellularLocation>
</comment>
<feature type="domain" description="Histidine kinase/HSP90-like ATPase" evidence="8">
    <location>
        <begin position="261"/>
        <end position="436"/>
    </location>
</feature>
<dbReference type="VEuPathDB" id="FungiDB:CC1G_00337"/>
<evidence type="ECO:0000256" key="6">
    <source>
        <dbReference type="ARBA" id="ARBA00023128"/>
    </source>
</evidence>
<dbReference type="InterPro" id="IPR036784">
    <property type="entry name" value="AK/P_DHK_N_sf"/>
</dbReference>
<keyword evidence="6 7" id="KW-0496">Mitochondrion</keyword>
<evidence type="ECO:0000256" key="4">
    <source>
        <dbReference type="ARBA" id="ARBA00022777"/>
    </source>
</evidence>
<dbReference type="GO" id="GO:0005759">
    <property type="term" value="C:mitochondrial matrix"/>
    <property type="evidence" value="ECO:0007669"/>
    <property type="project" value="UniProtKB-SubCell"/>
</dbReference>